<evidence type="ECO:0000313" key="1">
    <source>
        <dbReference type="EMBL" id="BCG45227.1"/>
    </source>
</evidence>
<dbReference type="EMBL" id="LC553736">
    <property type="protein sequence ID" value="BCG45227.1"/>
    <property type="molecule type" value="Genomic_DNA"/>
</dbReference>
<proteinExistence type="predicted"/>
<accession>A0A6J4EFV6</accession>
<keyword evidence="2" id="KW-1185">Reference proteome</keyword>
<reference evidence="1 2" key="1">
    <citation type="submission" date="2020-06" db="EMBL/GenBank/DDBJ databases">
        <title>Complete Genome Sequence of Salmonella phage SAP012.</title>
        <authorList>
            <person name="Shahin K."/>
            <person name="Soleimani-Delfan A."/>
            <person name="Barazandeh M."/>
            <person name="Komijani Majid."/>
            <person name="Bao H."/>
            <person name="Zhang L."/>
            <person name="Wang R."/>
        </authorList>
    </citation>
    <scope>NUCLEOTIDE SEQUENCE [LARGE SCALE GENOMIC DNA]</scope>
</reference>
<dbReference type="KEGG" id="vg:62682416"/>
<evidence type="ECO:0000313" key="2">
    <source>
        <dbReference type="Proteomes" id="UP000505247"/>
    </source>
</evidence>
<dbReference type="GeneID" id="62682416"/>
<dbReference type="InterPro" id="IPR011856">
    <property type="entry name" value="tRNA_endonuc-like_dom_sf"/>
</dbReference>
<name>A0A6J4EFV6_9CAUD</name>
<dbReference type="RefSeq" id="YP_009999784.1">
    <property type="nucleotide sequence ID" value="NC_053008.1"/>
</dbReference>
<sequence length="119" mass="13833">MVDYVGAGQKQTTTIFGVPYPAKQIMEQLIRESKVEKRCCEYAMGRGWWVSKFTAPGKKAVPDRLFIRNGVVLFVEFKRPGKEPTVQQAHRHKQMRENGANVTWTDNFEDFKNYIISFE</sequence>
<organism evidence="1 2">
    <name type="scientific">Salmonella phage SAP012</name>
    <dbReference type="NCBI Taxonomy" id="2742114"/>
    <lineage>
        <taxon>Viruses</taxon>
        <taxon>Duplodnaviria</taxon>
        <taxon>Heunggongvirae</taxon>
        <taxon>Uroviricota</taxon>
        <taxon>Caudoviricetes</taxon>
        <taxon>Casjensviridae</taxon>
        <taxon>Zhonglingvirus</taxon>
        <taxon>Zhonglingvirus SAP012</taxon>
    </lineage>
</organism>
<dbReference type="Proteomes" id="UP000505247">
    <property type="component" value="Segment"/>
</dbReference>
<evidence type="ECO:0008006" key="3">
    <source>
        <dbReference type="Google" id="ProtNLM"/>
    </source>
</evidence>
<dbReference type="GO" id="GO:0003676">
    <property type="term" value="F:nucleic acid binding"/>
    <property type="evidence" value="ECO:0007669"/>
    <property type="project" value="InterPro"/>
</dbReference>
<dbReference type="Gene3D" id="3.40.1350.10">
    <property type="match status" value="1"/>
</dbReference>
<protein>
    <recommendedName>
        <fullName evidence="3">VRR-NUC domain-containing protein</fullName>
    </recommendedName>
</protein>